<dbReference type="InterPro" id="IPR001881">
    <property type="entry name" value="EGF-like_Ca-bd_dom"/>
</dbReference>
<dbReference type="InterPro" id="IPR026823">
    <property type="entry name" value="cEGF"/>
</dbReference>
<keyword evidence="3" id="KW-0964">Secreted</keyword>
<gene>
    <name evidence="14" type="ORF">BSL78_20394</name>
</gene>
<dbReference type="InterPro" id="IPR055088">
    <property type="entry name" value="Fibulin_C"/>
</dbReference>
<keyword evidence="7" id="KW-0677">Repeat</keyword>
<dbReference type="SMART" id="SM00181">
    <property type="entry name" value="EGF"/>
    <property type="match status" value="11"/>
</dbReference>
<dbReference type="InterPro" id="IPR049883">
    <property type="entry name" value="NOTCH1_EGF-like"/>
</dbReference>
<proteinExistence type="inferred from homology"/>
<dbReference type="Pfam" id="PF07645">
    <property type="entry name" value="EGF_CA"/>
    <property type="match status" value="9"/>
</dbReference>
<dbReference type="InterPro" id="IPR018097">
    <property type="entry name" value="EGF_Ca-bd_CS"/>
</dbReference>
<evidence type="ECO:0000256" key="9">
    <source>
        <dbReference type="ARBA" id="ARBA00023157"/>
    </source>
</evidence>
<keyword evidence="8" id="KW-0106">Calcium</keyword>
<keyword evidence="9" id="KW-1015">Disulfide bond</keyword>
<dbReference type="FunFam" id="2.10.25.10:FF:000038">
    <property type="entry name" value="Fibrillin 2"/>
    <property type="match status" value="2"/>
</dbReference>
<dbReference type="Pfam" id="PF22914">
    <property type="entry name" value="Fibulin_C"/>
    <property type="match status" value="1"/>
</dbReference>
<dbReference type="GO" id="GO:0005576">
    <property type="term" value="C:extracellular region"/>
    <property type="evidence" value="ECO:0007669"/>
    <property type="project" value="InterPro"/>
</dbReference>
<accession>A0A2G8K400</accession>
<evidence type="ECO:0000313" key="15">
    <source>
        <dbReference type="Proteomes" id="UP000230750"/>
    </source>
</evidence>
<feature type="domain" description="EGF-like" evidence="12">
    <location>
        <begin position="394"/>
        <end position="436"/>
    </location>
</feature>
<evidence type="ECO:0000256" key="5">
    <source>
        <dbReference type="ARBA" id="ARBA00022536"/>
    </source>
</evidence>
<dbReference type="OrthoDB" id="10022113at2759"/>
<evidence type="ECO:0000256" key="4">
    <source>
        <dbReference type="ARBA" id="ARBA00022530"/>
    </source>
</evidence>
<dbReference type="InterPro" id="IPR000742">
    <property type="entry name" value="EGF"/>
</dbReference>
<keyword evidence="6" id="KW-0732">Signal</keyword>
<dbReference type="CDD" id="cd00054">
    <property type="entry name" value="EGF_CA"/>
    <property type="match status" value="2"/>
</dbReference>
<keyword evidence="15" id="KW-1185">Reference proteome</keyword>
<evidence type="ECO:0000256" key="6">
    <source>
        <dbReference type="ARBA" id="ARBA00022729"/>
    </source>
</evidence>
<dbReference type="InterPro" id="IPR000152">
    <property type="entry name" value="EGF-type_Asp/Asn_hydroxyl_site"/>
</dbReference>
<dbReference type="PROSITE" id="PS01187">
    <property type="entry name" value="EGF_CA"/>
    <property type="match status" value="5"/>
</dbReference>
<sequence>MGQNCSGMAGFPDVAMENRAKCEAIFMSCCHNQMSSASCDEGILLQLNEGECESSQQLETCNSYSAEKECCDCCGLGIEAYHEGMACDSMSIRTPCDHAFEACCKKTKQEFDVTSMPTMNPCSDSPCSQGCQILGDTGGYECICSQGYRLALNGITCLDINECVELAEPCARGQSCSNSPGSFFCSAASGFPCPTGLRYNPSIGRCEDIDECAENTDDCTSLEECVNSRGSYTCQSLQYTCSRGLRYNAANGICTDINECLEESHNCPSSSTCFNIHRGYRCQERPRCASGYQVDPVTSRCIDINECYQNSEACPEGQRCENYEGGFRCARRFACGTGYNLNSVTQDCEDVNECEQRLHRCQRNQRCVNEPGSHLCENCESGYRVDIRNECTIDIDECAERTDTCTANQICYNTLGAFTCTCNPGFNQDSVHQDCVDIDECNPDDGSSPCLPNQMCINFPGSYDCQNMCSYGARYIYGTCFDIDECAEGTHQCEDMQECINQEGGHLCRCPLGYRLTRSSSRGCEDVDECTALPTSCRGGCENTDGSYRCLCPEGYNLSENGYSCNDIDECALGLHSCDQEDQECFNTLGSYKCRSIACPQYFERRLSGDQIQCVKDFDQCPTEDPACREDVLQQYAYAAISLPSMPYISSPIRLLTIDINKPSFSQVTFRLIAGNERGYFTVQRRPVHSGKVRANVSLIQAINGPYSTDLYLEISTIKSKQVTSKSVIIISIDIGAYVW</sequence>
<evidence type="ECO:0000313" key="14">
    <source>
        <dbReference type="EMBL" id="PIK42746.1"/>
    </source>
</evidence>
<comment type="caution">
    <text evidence="11">Lacks conserved residue(s) required for the propagation of feature annotation.</text>
</comment>
<feature type="domain" description="Chitin-binding type-2" evidence="13">
    <location>
        <begin position="2"/>
        <end position="63"/>
    </location>
</feature>
<keyword evidence="5 11" id="KW-0245">EGF-like domain</keyword>
<name>A0A2G8K400_STIJA</name>
<keyword evidence="4" id="KW-0272">Extracellular matrix</keyword>
<dbReference type="GO" id="GO:0008061">
    <property type="term" value="F:chitin binding"/>
    <property type="evidence" value="ECO:0007669"/>
    <property type="project" value="InterPro"/>
</dbReference>
<dbReference type="PANTHER" id="PTHR47333:SF4">
    <property type="entry name" value="EGF-LIKE DOMAIN-CONTAINING PROTEIN"/>
    <property type="match status" value="1"/>
</dbReference>
<keyword evidence="10" id="KW-0325">Glycoprotein</keyword>
<evidence type="ECO:0000259" key="12">
    <source>
        <dbReference type="PROSITE" id="PS50026"/>
    </source>
</evidence>
<evidence type="ECO:0000256" key="10">
    <source>
        <dbReference type="ARBA" id="ARBA00023180"/>
    </source>
</evidence>
<protein>
    <submittedName>
        <fullName evidence="14">Putative fibulin-1 isoform X1</fullName>
    </submittedName>
</protein>
<dbReference type="PROSITE" id="PS00010">
    <property type="entry name" value="ASX_HYDROXYL"/>
    <property type="match status" value="2"/>
</dbReference>
<dbReference type="PANTHER" id="PTHR47333">
    <property type="entry name" value="VON WILLEBRAND FACTOR C AND EGF DOMAIN-CONTAINING PROTEIN"/>
    <property type="match status" value="1"/>
</dbReference>
<dbReference type="FunFam" id="2.10.25.10:FF:000005">
    <property type="entry name" value="Fibrillin 2"/>
    <property type="match status" value="1"/>
</dbReference>
<dbReference type="InterPro" id="IPR052080">
    <property type="entry name" value="vWF_C/EGF_Fibrillin"/>
</dbReference>
<dbReference type="SUPFAM" id="SSF57196">
    <property type="entry name" value="EGF/Laminin"/>
    <property type="match status" value="2"/>
</dbReference>
<dbReference type="PROSITE" id="PS50026">
    <property type="entry name" value="EGF_3"/>
    <property type="match status" value="2"/>
</dbReference>
<dbReference type="SMART" id="SM00179">
    <property type="entry name" value="EGF_CA"/>
    <property type="match status" value="11"/>
</dbReference>
<dbReference type="InterPro" id="IPR009030">
    <property type="entry name" value="Growth_fac_rcpt_cys_sf"/>
</dbReference>
<comment type="similarity">
    <text evidence="2">Belongs to the fibulin family.</text>
</comment>
<evidence type="ECO:0000256" key="3">
    <source>
        <dbReference type="ARBA" id="ARBA00022525"/>
    </source>
</evidence>
<dbReference type="Pfam" id="PF12662">
    <property type="entry name" value="cEGF"/>
    <property type="match status" value="1"/>
</dbReference>
<evidence type="ECO:0000259" key="13">
    <source>
        <dbReference type="PROSITE" id="PS50940"/>
    </source>
</evidence>
<evidence type="ECO:0000256" key="7">
    <source>
        <dbReference type="ARBA" id="ARBA00022737"/>
    </source>
</evidence>
<dbReference type="AlphaFoldDB" id="A0A2G8K400"/>
<dbReference type="Proteomes" id="UP000230750">
    <property type="component" value="Unassembled WGS sequence"/>
</dbReference>
<dbReference type="Gene3D" id="2.10.25.10">
    <property type="entry name" value="Laminin"/>
    <property type="match status" value="11"/>
</dbReference>
<evidence type="ECO:0000256" key="2">
    <source>
        <dbReference type="ARBA" id="ARBA00006127"/>
    </source>
</evidence>
<dbReference type="InterPro" id="IPR002557">
    <property type="entry name" value="Chitin-bd_dom"/>
</dbReference>
<organism evidence="14 15">
    <name type="scientific">Stichopus japonicus</name>
    <name type="common">Sea cucumber</name>
    <dbReference type="NCBI Taxonomy" id="307972"/>
    <lineage>
        <taxon>Eukaryota</taxon>
        <taxon>Metazoa</taxon>
        <taxon>Echinodermata</taxon>
        <taxon>Eleutherozoa</taxon>
        <taxon>Echinozoa</taxon>
        <taxon>Holothuroidea</taxon>
        <taxon>Aspidochirotacea</taxon>
        <taxon>Aspidochirotida</taxon>
        <taxon>Stichopodidae</taxon>
        <taxon>Apostichopus</taxon>
    </lineage>
</organism>
<evidence type="ECO:0000256" key="8">
    <source>
        <dbReference type="ARBA" id="ARBA00022837"/>
    </source>
</evidence>
<evidence type="ECO:0000256" key="11">
    <source>
        <dbReference type="PROSITE-ProRule" id="PRU00076"/>
    </source>
</evidence>
<dbReference type="GO" id="GO:0005509">
    <property type="term" value="F:calcium ion binding"/>
    <property type="evidence" value="ECO:0007669"/>
    <property type="project" value="InterPro"/>
</dbReference>
<dbReference type="PROSITE" id="PS50940">
    <property type="entry name" value="CHIT_BIND_II"/>
    <property type="match status" value="1"/>
</dbReference>
<dbReference type="FunFam" id="2.10.25.10:FF:000014">
    <property type="entry name" value="Latent-transforming growth factor beta-binding protein 3"/>
    <property type="match status" value="1"/>
</dbReference>
<comment type="subcellular location">
    <subcellularLocation>
        <location evidence="1">Secreted</location>
        <location evidence="1">Extracellular space</location>
        <location evidence="1">Extracellular matrix</location>
    </subcellularLocation>
</comment>
<reference evidence="14 15" key="1">
    <citation type="journal article" date="2017" name="PLoS Biol.">
        <title>The sea cucumber genome provides insights into morphological evolution and visceral regeneration.</title>
        <authorList>
            <person name="Zhang X."/>
            <person name="Sun L."/>
            <person name="Yuan J."/>
            <person name="Sun Y."/>
            <person name="Gao Y."/>
            <person name="Zhang L."/>
            <person name="Li S."/>
            <person name="Dai H."/>
            <person name="Hamel J.F."/>
            <person name="Liu C."/>
            <person name="Yu Y."/>
            <person name="Liu S."/>
            <person name="Lin W."/>
            <person name="Guo K."/>
            <person name="Jin S."/>
            <person name="Xu P."/>
            <person name="Storey K.B."/>
            <person name="Huan P."/>
            <person name="Zhang T."/>
            <person name="Zhou Y."/>
            <person name="Zhang J."/>
            <person name="Lin C."/>
            <person name="Li X."/>
            <person name="Xing L."/>
            <person name="Huo D."/>
            <person name="Sun M."/>
            <person name="Wang L."/>
            <person name="Mercier A."/>
            <person name="Li F."/>
            <person name="Yang H."/>
            <person name="Xiang J."/>
        </authorList>
    </citation>
    <scope>NUCLEOTIDE SEQUENCE [LARGE SCALE GENOMIC DNA]</scope>
    <source>
        <strain evidence="14">Shaxun</strain>
        <tissue evidence="14">Muscle</tissue>
    </source>
</reference>
<evidence type="ECO:0000256" key="1">
    <source>
        <dbReference type="ARBA" id="ARBA00004498"/>
    </source>
</evidence>
<dbReference type="STRING" id="307972.A0A2G8K400"/>
<comment type="caution">
    <text evidence="14">The sequence shown here is derived from an EMBL/GenBank/DDBJ whole genome shotgun (WGS) entry which is preliminary data.</text>
</comment>
<dbReference type="EMBL" id="MRZV01000907">
    <property type="protein sequence ID" value="PIK42746.1"/>
    <property type="molecule type" value="Genomic_DNA"/>
</dbReference>
<feature type="domain" description="EGF-like" evidence="12">
    <location>
        <begin position="482"/>
        <end position="520"/>
    </location>
</feature>
<dbReference type="PROSITE" id="PS01186">
    <property type="entry name" value="EGF_2"/>
    <property type="match status" value="2"/>
</dbReference>
<dbReference type="SUPFAM" id="SSF57184">
    <property type="entry name" value="Growth factor receptor domain"/>
    <property type="match status" value="3"/>
</dbReference>